<evidence type="ECO:0000256" key="1">
    <source>
        <dbReference type="ARBA" id="ARBA00004141"/>
    </source>
</evidence>
<reference evidence="9" key="2">
    <citation type="submission" date="2014-07" db="EMBL/GenBank/DDBJ databases">
        <authorList>
            <person name="Hull J."/>
        </authorList>
    </citation>
    <scope>NUCLEOTIDE SEQUENCE</scope>
</reference>
<feature type="region of interest" description="Disordered" evidence="8">
    <location>
        <begin position="1"/>
        <end position="21"/>
    </location>
</feature>
<keyword evidence="3 7" id="KW-0812">Transmembrane</keyword>
<feature type="transmembrane region" description="Helical" evidence="7">
    <location>
        <begin position="611"/>
        <end position="633"/>
    </location>
</feature>
<evidence type="ECO:0000256" key="4">
    <source>
        <dbReference type="ARBA" id="ARBA00022989"/>
    </source>
</evidence>
<evidence type="ECO:0000313" key="10">
    <source>
        <dbReference type="EMBL" id="JAG54963.1"/>
    </source>
</evidence>
<dbReference type="GO" id="GO:0022857">
    <property type="term" value="F:transmembrane transporter activity"/>
    <property type="evidence" value="ECO:0007669"/>
    <property type="project" value="UniProtKB-UniRule"/>
</dbReference>
<evidence type="ECO:0000256" key="5">
    <source>
        <dbReference type="ARBA" id="ARBA00023136"/>
    </source>
</evidence>
<evidence type="ECO:0000256" key="3">
    <source>
        <dbReference type="ARBA" id="ARBA00022692"/>
    </source>
</evidence>
<sequence length="711" mass="80522">MVPDGELPANKYGTPLKHDPQFNGPRPNRSCTDVIFLLLFFCFLGAWGYVAFYGFQNGDPERFLRATDSLGRKCGVDSEVLDKPYLFFFDLTACAKPQTLLSGCDTPQVCVKECPKTNWNSLPYRRGIEPFDRSVQDSLICVNDQIKNRVTSATELEKAVSENKCASWYMSSRPLYGRCLNLVGSLTKTQLSQTSPNVKDGLSSYRLMLSGWIKSRTSGDEYFEMVGKVIDDLYKTWKTIIVILVITILVSLFYITLLRWIAGIMTWLSLIAVLALLITFAILSYQRYDYLKTHGPDEVNSSMIKGQLEELANKDWVFMTLTIVCGVIALILFLLIVFLRKRIQIAITLIKEGSKAVSNVISSLFFPIIPWCLQAGILVWFIFIWVTLSSVGDQVFKAMFEPGADCYCTGQYQDLKPTNSCIPKLFSELCKSSAGGDCKNAGCHFSRIDSPQLVTYFHVFNVFGTFWATWFVIGMSDMILAGTFAKWYWTMDKRRVPFFAVTAAAGRTIRYHLGTIAFGSLIIAICSFIRACIEYLERKVKGYDNSVVKALFCCLRCFFWCLEKFLRFINKNAYIMCAIHGRNFCLSAKDAFNLLMRNMIRVVVLDKVTDFLFFIGKLVITGGIVVMAHFLFFSNMKDLALNYNSTVPCVVIAIGAYIIASIFFGVYSMAVDTLFLCFLEDCERNDGSAEKPYFMSTSLMRILGKKNRKNK</sequence>
<dbReference type="InterPro" id="IPR007603">
    <property type="entry name" value="Choline_transptr-like"/>
</dbReference>
<reference evidence="9" key="1">
    <citation type="journal article" date="2014" name="PLoS ONE">
        <title>Transcriptome-Based Identification of ABC Transporters in the Western Tarnished Plant Bug Lygus hesperus.</title>
        <authorList>
            <person name="Hull J.J."/>
            <person name="Chaney K."/>
            <person name="Geib S.M."/>
            <person name="Fabrick J.A."/>
            <person name="Brent C.S."/>
            <person name="Walsh D."/>
            <person name="Lavine L.C."/>
        </authorList>
    </citation>
    <scope>NUCLEOTIDE SEQUENCE</scope>
</reference>
<protein>
    <recommendedName>
        <fullName evidence="7">Choline transporter-like protein</fullName>
    </recommendedName>
</protein>
<feature type="transmembrane region" description="Helical" evidence="7">
    <location>
        <begin position="645"/>
        <end position="667"/>
    </location>
</feature>
<feature type="transmembrane region" description="Helical" evidence="7">
    <location>
        <begin position="316"/>
        <end position="339"/>
    </location>
</feature>
<dbReference type="EMBL" id="GBRD01010861">
    <property type="protein sequence ID" value="JAG54963.1"/>
    <property type="molecule type" value="Transcribed_RNA"/>
</dbReference>
<feature type="transmembrane region" description="Helical" evidence="7">
    <location>
        <begin position="360"/>
        <end position="386"/>
    </location>
</feature>
<gene>
    <name evidence="9" type="primary">slc44a2_3</name>
    <name evidence="9" type="ORF">CM83_25675</name>
</gene>
<evidence type="ECO:0000313" key="9">
    <source>
        <dbReference type="EMBL" id="JAG39534.1"/>
    </source>
</evidence>
<dbReference type="PANTHER" id="PTHR12385:SF14">
    <property type="entry name" value="CHOLINE TRANSPORTER-LIKE 2"/>
    <property type="match status" value="1"/>
</dbReference>
<evidence type="ECO:0000256" key="8">
    <source>
        <dbReference type="SAM" id="MobiDB-lite"/>
    </source>
</evidence>
<dbReference type="AlphaFoldDB" id="A0A0A9Z508"/>
<comment type="similarity">
    <text evidence="2 7">Belongs to the CTL (choline transporter-like) family.</text>
</comment>
<proteinExistence type="inferred from homology"/>
<dbReference type="Pfam" id="PF04515">
    <property type="entry name" value="Choline_transpo"/>
    <property type="match status" value="1"/>
</dbReference>
<feature type="transmembrane region" description="Helical" evidence="7">
    <location>
        <begin position="467"/>
        <end position="489"/>
    </location>
</feature>
<feature type="transmembrane region" description="Helical" evidence="7">
    <location>
        <begin position="237"/>
        <end position="257"/>
    </location>
</feature>
<feature type="transmembrane region" description="Helical" evidence="7">
    <location>
        <begin position="509"/>
        <end position="531"/>
    </location>
</feature>
<dbReference type="EMBL" id="GBHO01004070">
    <property type="protein sequence ID" value="JAG39534.1"/>
    <property type="molecule type" value="Transcribed_RNA"/>
</dbReference>
<keyword evidence="4 7" id="KW-1133">Transmembrane helix</keyword>
<feature type="transmembrane region" description="Helical" evidence="7">
    <location>
        <begin position="264"/>
        <end position="285"/>
    </location>
</feature>
<keyword evidence="5 7" id="KW-0472">Membrane</keyword>
<evidence type="ECO:0000256" key="2">
    <source>
        <dbReference type="ARBA" id="ARBA00007168"/>
    </source>
</evidence>
<comment type="subcellular location">
    <subcellularLocation>
        <location evidence="7">Cell membrane</location>
        <topology evidence="7">Multi-pass membrane protein</topology>
    </subcellularLocation>
    <subcellularLocation>
        <location evidence="1">Membrane</location>
        <topology evidence="1">Multi-pass membrane protein</topology>
    </subcellularLocation>
</comment>
<feature type="transmembrane region" description="Helical" evidence="7">
    <location>
        <begin position="34"/>
        <end position="55"/>
    </location>
</feature>
<name>A0A0A9Z508_LYGHE</name>
<reference evidence="10" key="3">
    <citation type="submission" date="2014-09" db="EMBL/GenBank/DDBJ databases">
        <authorList>
            <person name="Magalhaes I.L.F."/>
            <person name="Oliveira U."/>
            <person name="Santos F.R."/>
            <person name="Vidigal T.H.D.A."/>
            <person name="Brescovit A.D."/>
            <person name="Santos A.J."/>
        </authorList>
    </citation>
    <scope>NUCLEOTIDE SEQUENCE</scope>
</reference>
<evidence type="ECO:0000256" key="6">
    <source>
        <dbReference type="ARBA" id="ARBA00023180"/>
    </source>
</evidence>
<organism evidence="9">
    <name type="scientific">Lygus hesperus</name>
    <name type="common">Western plant bug</name>
    <dbReference type="NCBI Taxonomy" id="30085"/>
    <lineage>
        <taxon>Eukaryota</taxon>
        <taxon>Metazoa</taxon>
        <taxon>Ecdysozoa</taxon>
        <taxon>Arthropoda</taxon>
        <taxon>Hexapoda</taxon>
        <taxon>Insecta</taxon>
        <taxon>Pterygota</taxon>
        <taxon>Neoptera</taxon>
        <taxon>Paraneoptera</taxon>
        <taxon>Hemiptera</taxon>
        <taxon>Heteroptera</taxon>
        <taxon>Panheteroptera</taxon>
        <taxon>Cimicomorpha</taxon>
        <taxon>Miridae</taxon>
        <taxon>Mirini</taxon>
        <taxon>Lygus</taxon>
    </lineage>
</organism>
<accession>A0A0A9Z508</accession>
<evidence type="ECO:0000256" key="7">
    <source>
        <dbReference type="RuleBase" id="RU368066"/>
    </source>
</evidence>
<dbReference type="GO" id="GO:0005886">
    <property type="term" value="C:plasma membrane"/>
    <property type="evidence" value="ECO:0007669"/>
    <property type="project" value="UniProtKB-SubCell"/>
</dbReference>
<keyword evidence="6" id="KW-0325">Glycoprotein</keyword>
<comment type="function">
    <text evidence="7">Choline transporter.</text>
</comment>
<dbReference type="PANTHER" id="PTHR12385">
    <property type="entry name" value="CHOLINE TRANSPORTER-LIKE (SLC FAMILY 44)"/>
    <property type="match status" value="1"/>
</dbReference>